<dbReference type="KEGG" id="dpx:DAPPUDRAFT_318386"/>
<dbReference type="GO" id="GO:0043565">
    <property type="term" value="F:sequence-specific DNA binding"/>
    <property type="evidence" value="ECO:0007669"/>
    <property type="project" value="InterPro"/>
</dbReference>
<keyword evidence="4" id="KW-0539">Nucleus</keyword>
<dbReference type="GO" id="GO:0003700">
    <property type="term" value="F:DNA-binding transcription factor activity"/>
    <property type="evidence" value="ECO:0007669"/>
    <property type="project" value="InterPro"/>
</dbReference>
<sequence length="293" mass="33532">MSNKFSTFPYKLWQLMNECTDGVIRWSDTGESIVIDKTKFCDSTCVGRIFKPIQWRSFVRQLNMYGFRKTASIHQHSQEPCVCECHLTTSISYTHEHFRPWNYGSLTLVTRSRQKSRSGLLNTVAENANDINGNAPQSRPLSIQHLEIESKGLGNWNEATVPTDMLKRSEFNRDMPETDEQNSACSIDLSVDMDHSELRFYRVESPMDATSCKEMPSSSEIYCQVRNISELLPKNEMDSPYLYFSQSDDNLTDALQPIPKVEIPADDGFESMEVDVEIENLGCYDSIINDTNN</sequence>
<proteinExistence type="inferred from homology"/>
<dbReference type="PANTHER" id="PTHR10015">
    <property type="entry name" value="HEAT SHOCK TRANSCRIPTION FACTOR"/>
    <property type="match status" value="1"/>
</dbReference>
<dbReference type="AlphaFoldDB" id="E9GIM6"/>
<gene>
    <name evidence="7" type="ORF">DAPPUDRAFT_318386</name>
</gene>
<comment type="subcellular location">
    <subcellularLocation>
        <location evidence="1">Nucleus</location>
    </subcellularLocation>
</comment>
<evidence type="ECO:0000313" key="8">
    <source>
        <dbReference type="Proteomes" id="UP000000305"/>
    </source>
</evidence>
<evidence type="ECO:0000256" key="3">
    <source>
        <dbReference type="ARBA" id="ARBA00023125"/>
    </source>
</evidence>
<dbReference type="InParanoid" id="E9GIM6"/>
<comment type="similarity">
    <text evidence="2 5">Belongs to the HSF family.</text>
</comment>
<evidence type="ECO:0000256" key="4">
    <source>
        <dbReference type="ARBA" id="ARBA00023242"/>
    </source>
</evidence>
<dbReference type="SUPFAM" id="SSF46785">
    <property type="entry name" value="Winged helix' DNA-binding domain"/>
    <property type="match status" value="1"/>
</dbReference>
<dbReference type="SMART" id="SM00415">
    <property type="entry name" value="HSF"/>
    <property type="match status" value="1"/>
</dbReference>
<evidence type="ECO:0000256" key="1">
    <source>
        <dbReference type="ARBA" id="ARBA00004123"/>
    </source>
</evidence>
<dbReference type="InterPro" id="IPR036390">
    <property type="entry name" value="WH_DNA-bd_sf"/>
</dbReference>
<dbReference type="EMBL" id="GL732546">
    <property type="protein sequence ID" value="EFX80724.1"/>
    <property type="molecule type" value="Genomic_DNA"/>
</dbReference>
<dbReference type="eggNOG" id="KOG0627">
    <property type="taxonomic scope" value="Eukaryota"/>
</dbReference>
<dbReference type="GO" id="GO:0005634">
    <property type="term" value="C:nucleus"/>
    <property type="evidence" value="ECO:0007669"/>
    <property type="project" value="UniProtKB-SubCell"/>
</dbReference>
<name>E9GIM6_DAPPU</name>
<evidence type="ECO:0000256" key="2">
    <source>
        <dbReference type="ARBA" id="ARBA00006403"/>
    </source>
</evidence>
<dbReference type="OrthoDB" id="6418155at2759"/>
<reference evidence="7 8" key="1">
    <citation type="journal article" date="2011" name="Science">
        <title>The ecoresponsive genome of Daphnia pulex.</title>
        <authorList>
            <person name="Colbourne J.K."/>
            <person name="Pfrender M.E."/>
            <person name="Gilbert D."/>
            <person name="Thomas W.K."/>
            <person name="Tucker A."/>
            <person name="Oakley T.H."/>
            <person name="Tokishita S."/>
            <person name="Aerts A."/>
            <person name="Arnold G.J."/>
            <person name="Basu M.K."/>
            <person name="Bauer D.J."/>
            <person name="Caceres C.E."/>
            <person name="Carmel L."/>
            <person name="Casola C."/>
            <person name="Choi J.H."/>
            <person name="Detter J.C."/>
            <person name="Dong Q."/>
            <person name="Dusheyko S."/>
            <person name="Eads B.D."/>
            <person name="Frohlich T."/>
            <person name="Geiler-Samerotte K.A."/>
            <person name="Gerlach D."/>
            <person name="Hatcher P."/>
            <person name="Jogdeo S."/>
            <person name="Krijgsveld J."/>
            <person name="Kriventseva E.V."/>
            <person name="Kultz D."/>
            <person name="Laforsch C."/>
            <person name="Lindquist E."/>
            <person name="Lopez J."/>
            <person name="Manak J.R."/>
            <person name="Muller J."/>
            <person name="Pangilinan J."/>
            <person name="Patwardhan R.P."/>
            <person name="Pitluck S."/>
            <person name="Pritham E.J."/>
            <person name="Rechtsteiner A."/>
            <person name="Rho M."/>
            <person name="Rogozin I.B."/>
            <person name="Sakarya O."/>
            <person name="Salamov A."/>
            <person name="Schaack S."/>
            <person name="Shapiro H."/>
            <person name="Shiga Y."/>
            <person name="Skalitzky C."/>
            <person name="Smith Z."/>
            <person name="Souvorov A."/>
            <person name="Sung W."/>
            <person name="Tang Z."/>
            <person name="Tsuchiya D."/>
            <person name="Tu H."/>
            <person name="Vos H."/>
            <person name="Wang M."/>
            <person name="Wolf Y.I."/>
            <person name="Yamagata H."/>
            <person name="Yamada T."/>
            <person name="Ye Y."/>
            <person name="Shaw J.R."/>
            <person name="Andrews J."/>
            <person name="Crease T.J."/>
            <person name="Tang H."/>
            <person name="Lucas S.M."/>
            <person name="Robertson H.M."/>
            <person name="Bork P."/>
            <person name="Koonin E.V."/>
            <person name="Zdobnov E.M."/>
            <person name="Grigoriev I.V."/>
            <person name="Lynch M."/>
            <person name="Boore J.L."/>
        </authorList>
    </citation>
    <scope>NUCLEOTIDE SEQUENCE [LARGE SCALE GENOMIC DNA]</scope>
</reference>
<feature type="domain" description="HSF-type DNA-binding" evidence="6">
    <location>
        <begin position="4"/>
        <end position="112"/>
    </location>
</feature>
<dbReference type="HOGENOM" id="CLU_950794_0_0_1"/>
<keyword evidence="3" id="KW-0238">DNA-binding</keyword>
<dbReference type="InterPro" id="IPR036388">
    <property type="entry name" value="WH-like_DNA-bd_sf"/>
</dbReference>
<organism evidence="7 8">
    <name type="scientific">Daphnia pulex</name>
    <name type="common">Water flea</name>
    <dbReference type="NCBI Taxonomy" id="6669"/>
    <lineage>
        <taxon>Eukaryota</taxon>
        <taxon>Metazoa</taxon>
        <taxon>Ecdysozoa</taxon>
        <taxon>Arthropoda</taxon>
        <taxon>Crustacea</taxon>
        <taxon>Branchiopoda</taxon>
        <taxon>Diplostraca</taxon>
        <taxon>Cladocera</taxon>
        <taxon>Anomopoda</taxon>
        <taxon>Daphniidae</taxon>
        <taxon>Daphnia</taxon>
    </lineage>
</organism>
<dbReference type="PANTHER" id="PTHR10015:SF465">
    <property type="entry name" value="HSF-TYPE DNA-BINDING DOMAIN-CONTAINING PROTEIN"/>
    <property type="match status" value="1"/>
</dbReference>
<evidence type="ECO:0000313" key="7">
    <source>
        <dbReference type="EMBL" id="EFX80724.1"/>
    </source>
</evidence>
<protein>
    <recommendedName>
        <fullName evidence="6">HSF-type DNA-binding domain-containing protein</fullName>
    </recommendedName>
</protein>
<dbReference type="InterPro" id="IPR000232">
    <property type="entry name" value="HSF_DNA-bd"/>
</dbReference>
<dbReference type="Proteomes" id="UP000000305">
    <property type="component" value="Unassembled WGS sequence"/>
</dbReference>
<accession>E9GIM6</accession>
<evidence type="ECO:0000259" key="6">
    <source>
        <dbReference type="SMART" id="SM00415"/>
    </source>
</evidence>
<dbReference type="Gene3D" id="1.10.10.10">
    <property type="entry name" value="Winged helix-like DNA-binding domain superfamily/Winged helix DNA-binding domain"/>
    <property type="match status" value="1"/>
</dbReference>
<evidence type="ECO:0000256" key="5">
    <source>
        <dbReference type="RuleBase" id="RU004020"/>
    </source>
</evidence>
<keyword evidence="8" id="KW-1185">Reference proteome</keyword>
<dbReference type="Pfam" id="PF00447">
    <property type="entry name" value="HSF_DNA-bind"/>
    <property type="match status" value="1"/>
</dbReference>
<dbReference type="STRING" id="6669.E9GIM6"/>